<proteinExistence type="predicted"/>
<reference evidence="2 3" key="2">
    <citation type="submission" date="2024-07" db="EMBL/GenBank/DDBJ databases">
        <authorList>
            <person name="Akdeniz Z."/>
        </authorList>
    </citation>
    <scope>NUCLEOTIDE SEQUENCE [LARGE SCALE GENOMIC DNA]</scope>
</reference>
<protein>
    <submittedName>
        <fullName evidence="2">Hypothetical_protein</fullName>
    </submittedName>
</protein>
<dbReference type="EMBL" id="CATOUU010000699">
    <property type="protein sequence ID" value="CAI9942271.1"/>
    <property type="molecule type" value="Genomic_DNA"/>
</dbReference>
<comment type="caution">
    <text evidence="1">The sequence shown here is derived from an EMBL/GenBank/DDBJ whole genome shotgun (WGS) entry which is preliminary data.</text>
</comment>
<evidence type="ECO:0000313" key="2">
    <source>
        <dbReference type="EMBL" id="CAL6015379.1"/>
    </source>
</evidence>
<gene>
    <name evidence="2" type="ORF">HINF_LOCUS24767</name>
    <name evidence="1" type="ORF">HINF_LOCUS29916</name>
</gene>
<keyword evidence="3" id="KW-1185">Reference proteome</keyword>
<name>A0AA86PMK7_9EUKA</name>
<evidence type="ECO:0000313" key="1">
    <source>
        <dbReference type="EMBL" id="CAI9942271.1"/>
    </source>
</evidence>
<evidence type="ECO:0000313" key="3">
    <source>
        <dbReference type="Proteomes" id="UP001642409"/>
    </source>
</evidence>
<organism evidence="1">
    <name type="scientific">Hexamita inflata</name>
    <dbReference type="NCBI Taxonomy" id="28002"/>
    <lineage>
        <taxon>Eukaryota</taxon>
        <taxon>Metamonada</taxon>
        <taxon>Diplomonadida</taxon>
        <taxon>Hexamitidae</taxon>
        <taxon>Hexamitinae</taxon>
        <taxon>Hexamita</taxon>
    </lineage>
</organism>
<accession>A0AA86PMK7</accession>
<dbReference type="Proteomes" id="UP001642409">
    <property type="component" value="Unassembled WGS sequence"/>
</dbReference>
<reference evidence="1" key="1">
    <citation type="submission" date="2023-06" db="EMBL/GenBank/DDBJ databases">
        <authorList>
            <person name="Kurt Z."/>
        </authorList>
    </citation>
    <scope>NUCLEOTIDE SEQUENCE</scope>
</reference>
<dbReference type="EMBL" id="CAXDID020000073">
    <property type="protein sequence ID" value="CAL6015379.1"/>
    <property type="molecule type" value="Genomic_DNA"/>
</dbReference>
<dbReference type="AlphaFoldDB" id="A0AA86PMK7"/>
<sequence length="134" mass="15436">MILDSQIEIRIFLRFNAVNILLTKQTLTKRCKACYFMNSTYQTNRMPSATKARQNSIDYVSLVGSHHRNHRSHCLYFITYNYTIFTQWINICFRKYIRVVNKSNMGGDFGIPDTNLAGNQLADAFSSLSTGTAF</sequence>